<dbReference type="Proteomes" id="UP000264870">
    <property type="component" value="Unassembled WGS sequence"/>
</dbReference>
<name>A0A1M0Q6C9_ECOLX</name>
<organism evidence="1 4">
    <name type="scientific">Escherichia coli</name>
    <dbReference type="NCBI Taxonomy" id="562"/>
    <lineage>
        <taxon>Bacteria</taxon>
        <taxon>Pseudomonadati</taxon>
        <taxon>Pseudomonadota</taxon>
        <taxon>Gammaproteobacteria</taxon>
        <taxon>Enterobacterales</taxon>
        <taxon>Enterobacteriaceae</taxon>
        <taxon>Escherichia</taxon>
    </lineage>
</organism>
<evidence type="ECO:0000313" key="1">
    <source>
        <dbReference type="EMBL" id="OZP01428.1"/>
    </source>
</evidence>
<dbReference type="AlphaFoldDB" id="A0A1M0Q6C9"/>
<proteinExistence type="predicted"/>
<sequence length="68" mass="8600">MTNQQQIEFILEQIRKMREKNQPDMMEIWRRQQEEYRKHIFGERKQDDWSLYGYGTRTNKNGYSLYTY</sequence>
<accession>A0A1M0Q6C9</accession>
<dbReference type="EMBL" id="NNAK01000059">
    <property type="protein sequence ID" value="OZP01428.1"/>
    <property type="molecule type" value="Genomic_DNA"/>
</dbReference>
<dbReference type="EMBL" id="UGEX01000001">
    <property type="protein sequence ID" value="STL87753.1"/>
    <property type="molecule type" value="Genomic_DNA"/>
</dbReference>
<gene>
    <name evidence="1" type="ORF">CG702_20295</name>
    <name evidence="2" type="ORF">NCTC10429_02394</name>
</gene>
<reference evidence="1 4" key="1">
    <citation type="submission" date="2017-07" db="EMBL/GenBank/DDBJ databases">
        <authorList>
            <person name="Zhi S."/>
            <person name="Banting G."/>
            <person name="Neumann N."/>
        </authorList>
    </citation>
    <scope>NUCLEOTIDE SEQUENCE [LARGE SCALE GENOMIC DNA]</scope>
    <source>
        <strain evidence="1 4">WW41</strain>
    </source>
</reference>
<dbReference type="Proteomes" id="UP000254088">
    <property type="component" value="Unassembled WGS sequence"/>
</dbReference>
<evidence type="ECO:0000313" key="2">
    <source>
        <dbReference type="EMBL" id="STL87753.1"/>
    </source>
</evidence>
<evidence type="ECO:0000313" key="4">
    <source>
        <dbReference type="Proteomes" id="UP000264870"/>
    </source>
</evidence>
<protein>
    <submittedName>
        <fullName evidence="1">Uncharacterized protein</fullName>
    </submittedName>
</protein>
<reference evidence="2 3" key="2">
    <citation type="submission" date="2018-06" db="EMBL/GenBank/DDBJ databases">
        <authorList>
            <consortium name="Pathogen Informatics"/>
            <person name="Doyle S."/>
        </authorList>
    </citation>
    <scope>NUCLEOTIDE SEQUENCE [LARGE SCALE GENOMIC DNA]</scope>
    <source>
        <strain evidence="2 3">NCTC10429</strain>
    </source>
</reference>
<dbReference type="RefSeq" id="WP_001515066.1">
    <property type="nucleotide sequence ID" value="NZ_BFMB01000081.1"/>
</dbReference>
<evidence type="ECO:0000313" key="3">
    <source>
        <dbReference type="Proteomes" id="UP000254088"/>
    </source>
</evidence>